<evidence type="ECO:0000256" key="1">
    <source>
        <dbReference type="SAM" id="SignalP"/>
    </source>
</evidence>
<accession>A0A1J7BF79</accession>
<evidence type="ECO:0000313" key="2">
    <source>
        <dbReference type="EMBL" id="OIV37339.1"/>
    </source>
</evidence>
<sequence>MSTASPSRRTLLAATGAAAAAVGLPALSACGGSAASGSGGAAKSAKTKLPVYAPGKTATPDIAGQLGGVDPVYLRYPANPVKSVASAPGDGKPISVLTETWTTPMPSGSSNQYLAELNKRLGSTLDMTVTQDVGDGYLGKFNSIIAGGQIPELVWFPPNQGLQKVPQLLQAKFHDLTPYLSGSAVKKYPNLAGLPTYSWKTSVIDGKIAGVTVTQGHLGQVYVVNADFWKPVGGATFTSADDFFNKCKELLDAKRKKYVLEPFYPNAVHMFGEWYGAPNGWRNEGGKLTANYETDEYLAAIEFAVKCRQANLFWPDVNVADASTKVQGGQQLGAYVEAQPSALVATPNLSWPADVIIPFPAHAGAKVHFDLNYGSIGFTAISNQVDKARIPTLLNVMNYLAAPFGTEEHLFLHFGIEGRDWARTKDGDVKSTAQGQSEAVTTYSPVGTFTQGPSATYAPGAPARAKHTYQVEKQLAAMAWSNPVNGLYSDTYTNKGAELSTTMSTLLVDVVAGRKKISDWKAGVKTWRSQGGDAMRHEYEQALAKA</sequence>
<dbReference type="Proteomes" id="UP000243342">
    <property type="component" value="Unassembled WGS sequence"/>
</dbReference>
<dbReference type="PROSITE" id="PS51318">
    <property type="entry name" value="TAT"/>
    <property type="match status" value="1"/>
</dbReference>
<protein>
    <recommendedName>
        <fullName evidence="4">Sugar ABC transporter substrate-binding protein</fullName>
    </recommendedName>
</protein>
<proteinExistence type="predicted"/>
<feature type="chain" id="PRO_5039345361" description="Sugar ABC transporter substrate-binding protein" evidence="1">
    <location>
        <begin position="29"/>
        <end position="546"/>
    </location>
</feature>
<dbReference type="SUPFAM" id="SSF53850">
    <property type="entry name" value="Periplasmic binding protein-like II"/>
    <property type="match status" value="1"/>
</dbReference>
<organism evidence="2 3">
    <name type="scientific">Mangrovactinospora gilvigrisea</name>
    <dbReference type="NCBI Taxonomy" id="1428644"/>
    <lineage>
        <taxon>Bacteria</taxon>
        <taxon>Bacillati</taxon>
        <taxon>Actinomycetota</taxon>
        <taxon>Actinomycetes</taxon>
        <taxon>Kitasatosporales</taxon>
        <taxon>Streptomycetaceae</taxon>
        <taxon>Mangrovactinospora</taxon>
    </lineage>
</organism>
<evidence type="ECO:0008006" key="4">
    <source>
        <dbReference type="Google" id="ProtNLM"/>
    </source>
</evidence>
<gene>
    <name evidence="2" type="ORF">BIV57_11380</name>
</gene>
<reference evidence="2 3" key="1">
    <citation type="submission" date="2016-10" db="EMBL/GenBank/DDBJ databases">
        <title>Genome sequence of Streptomyces gilvigriseus MUSC 26.</title>
        <authorList>
            <person name="Lee L.-H."/>
            <person name="Ser H.-L."/>
        </authorList>
    </citation>
    <scope>NUCLEOTIDE SEQUENCE [LARGE SCALE GENOMIC DNA]</scope>
    <source>
        <strain evidence="2 3">MUSC 26</strain>
    </source>
</reference>
<evidence type="ECO:0000313" key="3">
    <source>
        <dbReference type="Proteomes" id="UP000243342"/>
    </source>
</evidence>
<name>A0A1J7BF79_9ACTN</name>
<keyword evidence="3" id="KW-1185">Reference proteome</keyword>
<dbReference type="AlphaFoldDB" id="A0A1J7BF79"/>
<keyword evidence="1" id="KW-0732">Signal</keyword>
<dbReference type="STRING" id="1428644.BIV57_11380"/>
<comment type="caution">
    <text evidence="2">The sequence shown here is derived from an EMBL/GenBank/DDBJ whole genome shotgun (WGS) entry which is preliminary data.</text>
</comment>
<dbReference type="RefSeq" id="WP_071656667.1">
    <property type="nucleotide sequence ID" value="NZ_MLCF01000056.1"/>
</dbReference>
<feature type="signal peptide" evidence="1">
    <location>
        <begin position="1"/>
        <end position="28"/>
    </location>
</feature>
<dbReference type="Gene3D" id="3.40.190.10">
    <property type="entry name" value="Periplasmic binding protein-like II"/>
    <property type="match status" value="2"/>
</dbReference>
<dbReference type="InterPro" id="IPR006311">
    <property type="entry name" value="TAT_signal"/>
</dbReference>
<dbReference type="EMBL" id="MLCF01000056">
    <property type="protein sequence ID" value="OIV37339.1"/>
    <property type="molecule type" value="Genomic_DNA"/>
</dbReference>
<dbReference type="OrthoDB" id="2513152at2"/>